<dbReference type="EMBL" id="JYDO01000034">
    <property type="protein sequence ID" value="KRZ75824.1"/>
    <property type="molecule type" value="Genomic_DNA"/>
</dbReference>
<evidence type="ECO:0000313" key="2">
    <source>
        <dbReference type="Proteomes" id="UP000054843"/>
    </source>
</evidence>
<accession>A0A0V1MWA1</accession>
<organism evidence="1 2">
    <name type="scientific">Trichinella papuae</name>
    <dbReference type="NCBI Taxonomy" id="268474"/>
    <lineage>
        <taxon>Eukaryota</taxon>
        <taxon>Metazoa</taxon>
        <taxon>Ecdysozoa</taxon>
        <taxon>Nematoda</taxon>
        <taxon>Enoplea</taxon>
        <taxon>Dorylaimia</taxon>
        <taxon>Trichinellida</taxon>
        <taxon>Trichinellidae</taxon>
        <taxon>Trichinella</taxon>
    </lineage>
</organism>
<evidence type="ECO:0000313" key="1">
    <source>
        <dbReference type="EMBL" id="KRZ75824.1"/>
    </source>
</evidence>
<proteinExistence type="predicted"/>
<name>A0A0V1MWA1_9BILA</name>
<sequence>MNIGESKSTIIAEYKKKLMSKPSLFAKRNAAQSSSFTTSYKVALELAKEKKHFSGGMIIRKCAIKMAKQFNEPKLAQKFETVALSY</sequence>
<keyword evidence="2" id="KW-1185">Reference proteome</keyword>
<comment type="caution">
    <text evidence="1">The sequence shown here is derived from an EMBL/GenBank/DDBJ whole genome shotgun (WGS) entry which is preliminary data.</text>
</comment>
<reference evidence="1 2" key="1">
    <citation type="submission" date="2015-01" db="EMBL/GenBank/DDBJ databases">
        <title>Evolution of Trichinella species and genotypes.</title>
        <authorList>
            <person name="Korhonen P.K."/>
            <person name="Edoardo P."/>
            <person name="Giuseppe L.R."/>
            <person name="Gasser R.B."/>
        </authorList>
    </citation>
    <scope>NUCLEOTIDE SEQUENCE [LARGE SCALE GENOMIC DNA]</scope>
    <source>
        <strain evidence="1">ISS1980</strain>
    </source>
</reference>
<dbReference type="STRING" id="268474.A0A0V1MWA1"/>
<dbReference type="Proteomes" id="UP000054843">
    <property type="component" value="Unassembled WGS sequence"/>
</dbReference>
<protein>
    <submittedName>
        <fullName evidence="1">Uncharacterized protein</fullName>
    </submittedName>
</protein>
<gene>
    <name evidence="1" type="ORF">T10_7956</name>
</gene>
<dbReference type="AlphaFoldDB" id="A0A0V1MWA1"/>